<accession>A0A238FSB4</accession>
<gene>
    <name evidence="3" type="ORF">BQ2448_7882</name>
</gene>
<name>A0A238FSB4_9BASI</name>
<dbReference type="Proteomes" id="UP000198372">
    <property type="component" value="Unassembled WGS sequence"/>
</dbReference>
<feature type="compositionally biased region" description="Low complexity" evidence="1">
    <location>
        <begin position="241"/>
        <end position="253"/>
    </location>
</feature>
<evidence type="ECO:0000313" key="3">
    <source>
        <dbReference type="EMBL" id="SCV74853.1"/>
    </source>
</evidence>
<organism evidence="3 4">
    <name type="scientific">Microbotryum intermedium</name>
    <dbReference type="NCBI Taxonomy" id="269621"/>
    <lineage>
        <taxon>Eukaryota</taxon>
        <taxon>Fungi</taxon>
        <taxon>Dikarya</taxon>
        <taxon>Basidiomycota</taxon>
        <taxon>Pucciniomycotina</taxon>
        <taxon>Microbotryomycetes</taxon>
        <taxon>Microbotryales</taxon>
        <taxon>Microbotryaceae</taxon>
        <taxon>Microbotryum</taxon>
    </lineage>
</organism>
<evidence type="ECO:0000256" key="1">
    <source>
        <dbReference type="SAM" id="MobiDB-lite"/>
    </source>
</evidence>
<evidence type="ECO:0000313" key="4">
    <source>
        <dbReference type="Proteomes" id="UP000198372"/>
    </source>
</evidence>
<sequence length="295" mass="32557">MHFSTLLPIIILVQFASVSGLPIPSHPHETSSTPFPAPKTAPTQIPHLIAKNGVPRKPTNLPSKLTQTISFDPVASALASKLSGIQQQLSRFPIVQPHSTTEGKGTTTTTTTKPTTSTKRRKERLTTTHRTKQHHKTTLEKEHVRPKSSLRIRAVHSKYKQLQLRRIRRNPRQAYYFLFPFQAAPRTSHNIKAVTATSATTKTHTSLPDVIPNPKATTHTATPTSKSKSTPHSTSHHTKTRTTTTEKIAHTTTGPAKVVVPTIVPYPGEPHTGPGRYSPIGEFYPLQVQSKHVEN</sequence>
<keyword evidence="4" id="KW-1185">Reference proteome</keyword>
<evidence type="ECO:0000256" key="2">
    <source>
        <dbReference type="SAM" id="SignalP"/>
    </source>
</evidence>
<feature type="compositionally biased region" description="Low complexity" evidence="1">
    <location>
        <begin position="99"/>
        <end position="117"/>
    </location>
</feature>
<keyword evidence="2" id="KW-0732">Signal</keyword>
<dbReference type="EMBL" id="FMSP01000024">
    <property type="protein sequence ID" value="SCV74853.1"/>
    <property type="molecule type" value="Genomic_DNA"/>
</dbReference>
<proteinExistence type="predicted"/>
<feature type="compositionally biased region" description="Basic residues" evidence="1">
    <location>
        <begin position="118"/>
        <end position="136"/>
    </location>
</feature>
<dbReference type="OrthoDB" id="10612184at2759"/>
<protein>
    <submittedName>
        <fullName evidence="3">BQ2448_7882 protein</fullName>
    </submittedName>
</protein>
<reference evidence="4" key="1">
    <citation type="submission" date="2016-09" db="EMBL/GenBank/DDBJ databases">
        <authorList>
            <person name="Jeantristanb JTB J.-T."/>
            <person name="Ricardo R."/>
        </authorList>
    </citation>
    <scope>NUCLEOTIDE SEQUENCE [LARGE SCALE GENOMIC DNA]</scope>
</reference>
<feature type="region of interest" description="Disordered" evidence="1">
    <location>
        <begin position="199"/>
        <end position="256"/>
    </location>
</feature>
<feature type="region of interest" description="Disordered" evidence="1">
    <location>
        <begin position="96"/>
        <end position="146"/>
    </location>
</feature>
<feature type="signal peptide" evidence="2">
    <location>
        <begin position="1"/>
        <end position="20"/>
    </location>
</feature>
<dbReference type="AlphaFoldDB" id="A0A238FSB4"/>
<feature type="chain" id="PRO_5012534152" evidence="2">
    <location>
        <begin position="21"/>
        <end position="295"/>
    </location>
</feature>
<feature type="compositionally biased region" description="Low complexity" evidence="1">
    <location>
        <begin position="214"/>
        <end position="233"/>
    </location>
</feature>